<evidence type="ECO:0000256" key="16">
    <source>
        <dbReference type="ARBA" id="ARBA00048088"/>
    </source>
</evidence>
<comment type="catalytic activity">
    <reaction evidence="15">
        <text>hypotaurine + NADPH + O2 + H(+) = taurine + NADP(+) + H2O</text>
        <dbReference type="Rhea" id="RHEA:69819"/>
        <dbReference type="ChEBI" id="CHEBI:15377"/>
        <dbReference type="ChEBI" id="CHEBI:15378"/>
        <dbReference type="ChEBI" id="CHEBI:15379"/>
        <dbReference type="ChEBI" id="CHEBI:57783"/>
        <dbReference type="ChEBI" id="CHEBI:57853"/>
        <dbReference type="ChEBI" id="CHEBI:58349"/>
        <dbReference type="ChEBI" id="CHEBI:507393"/>
        <dbReference type="EC" id="1.14.13.8"/>
    </reaction>
    <physiologicalReaction direction="left-to-right" evidence="15">
        <dbReference type="Rhea" id="RHEA:69820"/>
    </physiologicalReaction>
</comment>
<dbReference type="InterPro" id="IPR020946">
    <property type="entry name" value="Flavin_mOase-like"/>
</dbReference>
<comment type="similarity">
    <text evidence="3 18 19">Belongs to the FMO family.</text>
</comment>
<evidence type="ECO:0000256" key="14">
    <source>
        <dbReference type="ARBA" id="ARBA00047338"/>
    </source>
</evidence>
<comment type="function">
    <text evidence="13">Broad spectrum monooxygenase that catalyzes the oxygenation of a wide variety of nitrogen- and sulfur-containing compounds including xenobiotics. Catalyzes the S-oxygenation of hypotaurine to produce taurine, an organic osmolyte involved in cell volume regulation as well as a variety of cytoprotective and developmental processes. In vitro, catalyzes the N-oxygenation of trimethylamine (TMA) to produce trimethylamine N-oxide (TMAO) and could therefore participate to the detoxification of this compound that is generated by the action of gut microbiota from dietary precursors such as choline, choline containing compounds, betaine or L-carnitine.</text>
</comment>
<evidence type="ECO:0000256" key="4">
    <source>
        <dbReference type="ARBA" id="ARBA00022630"/>
    </source>
</evidence>
<evidence type="ECO:0000313" key="21">
    <source>
        <dbReference type="Ensembl" id="ENSHCOP00000014253.1"/>
    </source>
</evidence>
<keyword evidence="9 20" id="KW-1133">Transmembrane helix</keyword>
<evidence type="ECO:0000256" key="15">
    <source>
        <dbReference type="ARBA" id="ARBA00048041"/>
    </source>
</evidence>
<evidence type="ECO:0000313" key="22">
    <source>
        <dbReference type="Proteomes" id="UP000264820"/>
    </source>
</evidence>
<dbReference type="PRINTS" id="PR00370">
    <property type="entry name" value="FMOXYGENASE"/>
</dbReference>
<dbReference type="GO" id="GO:0004499">
    <property type="term" value="F:N,N-dimethylaniline monooxygenase activity"/>
    <property type="evidence" value="ECO:0007669"/>
    <property type="project" value="UniProtKB-UniRule"/>
</dbReference>
<keyword evidence="8 18" id="KW-0521">NADP</keyword>
<keyword evidence="12 18" id="KW-0472">Membrane</keyword>
<keyword evidence="10 18" id="KW-0560">Oxidoreductase</keyword>
<evidence type="ECO:0000256" key="2">
    <source>
        <dbReference type="ARBA" id="ARBA00004389"/>
    </source>
</evidence>
<proteinExistence type="inferred from homology"/>
<evidence type="ECO:0000256" key="10">
    <source>
        <dbReference type="ARBA" id="ARBA00023002"/>
    </source>
</evidence>
<dbReference type="PIRSF" id="PIRSF000332">
    <property type="entry name" value="FMO"/>
    <property type="match status" value="1"/>
</dbReference>
<dbReference type="GO" id="GO:0050661">
    <property type="term" value="F:NADP binding"/>
    <property type="evidence" value="ECO:0007669"/>
    <property type="project" value="InterPro"/>
</dbReference>
<evidence type="ECO:0000256" key="3">
    <source>
        <dbReference type="ARBA" id="ARBA00009183"/>
    </source>
</evidence>
<feature type="transmembrane region" description="Helical" evidence="20">
    <location>
        <begin position="490"/>
        <end position="511"/>
    </location>
</feature>
<dbReference type="Pfam" id="PF00743">
    <property type="entry name" value="FMO-like"/>
    <property type="match status" value="2"/>
</dbReference>
<dbReference type="InterPro" id="IPR050346">
    <property type="entry name" value="FMO-like"/>
</dbReference>
<reference evidence="21" key="2">
    <citation type="submission" date="2025-09" db="UniProtKB">
        <authorList>
            <consortium name="Ensembl"/>
        </authorList>
    </citation>
    <scope>IDENTIFICATION</scope>
</reference>
<dbReference type="PANTHER" id="PTHR23023">
    <property type="entry name" value="DIMETHYLANILINE MONOOXYGENASE"/>
    <property type="match status" value="1"/>
</dbReference>
<dbReference type="EC" id="1.-.-.-" evidence="19"/>
<dbReference type="InterPro" id="IPR036188">
    <property type="entry name" value="FAD/NAD-bd_sf"/>
</dbReference>
<dbReference type="SUPFAM" id="SSF51905">
    <property type="entry name" value="FAD/NAD(P)-binding domain"/>
    <property type="match status" value="1"/>
</dbReference>
<organism evidence="21 22">
    <name type="scientific">Hippocampus comes</name>
    <name type="common">Tiger tail seahorse</name>
    <dbReference type="NCBI Taxonomy" id="109280"/>
    <lineage>
        <taxon>Eukaryota</taxon>
        <taxon>Metazoa</taxon>
        <taxon>Chordata</taxon>
        <taxon>Craniata</taxon>
        <taxon>Vertebrata</taxon>
        <taxon>Euteleostomi</taxon>
        <taxon>Actinopterygii</taxon>
        <taxon>Neopterygii</taxon>
        <taxon>Teleostei</taxon>
        <taxon>Neoteleostei</taxon>
        <taxon>Acanthomorphata</taxon>
        <taxon>Syngnathiaria</taxon>
        <taxon>Syngnathiformes</taxon>
        <taxon>Syngnathoidei</taxon>
        <taxon>Syngnathidae</taxon>
        <taxon>Hippocampus</taxon>
    </lineage>
</organism>
<keyword evidence="4 18" id="KW-0285">Flavoprotein</keyword>
<comment type="cofactor">
    <cofactor evidence="1 18 19">
        <name>FAD</name>
        <dbReference type="ChEBI" id="CHEBI:57692"/>
    </cofactor>
</comment>
<evidence type="ECO:0000256" key="18">
    <source>
        <dbReference type="PIRNR" id="PIRNR000332"/>
    </source>
</evidence>
<evidence type="ECO:0000256" key="7">
    <source>
        <dbReference type="ARBA" id="ARBA00022827"/>
    </source>
</evidence>
<dbReference type="Gene3D" id="3.50.50.60">
    <property type="entry name" value="FAD/NAD(P)-binding domain"/>
    <property type="match status" value="5"/>
</dbReference>
<evidence type="ECO:0000256" key="6">
    <source>
        <dbReference type="ARBA" id="ARBA00022824"/>
    </source>
</evidence>
<reference evidence="21" key="1">
    <citation type="submission" date="2025-08" db="UniProtKB">
        <authorList>
            <consortium name="Ensembl"/>
        </authorList>
    </citation>
    <scope>IDENTIFICATION</scope>
</reference>
<evidence type="ECO:0000256" key="1">
    <source>
        <dbReference type="ARBA" id="ARBA00001974"/>
    </source>
</evidence>
<keyword evidence="22" id="KW-1185">Reference proteome</keyword>
<comment type="subcellular location">
    <subcellularLocation>
        <location evidence="2">Endoplasmic reticulum membrane</location>
        <topology evidence="2">Single-pass membrane protein</topology>
    </subcellularLocation>
</comment>
<evidence type="ECO:0000256" key="12">
    <source>
        <dbReference type="ARBA" id="ARBA00023136"/>
    </source>
</evidence>
<name>A0A3Q2YAP0_HIPCM</name>
<keyword evidence="11 18" id="KW-0503">Monooxygenase</keyword>
<dbReference type="GO" id="GO:0047822">
    <property type="term" value="F:hypotaurine monooxygenase activity"/>
    <property type="evidence" value="ECO:0007669"/>
    <property type="project" value="RHEA"/>
</dbReference>
<dbReference type="FunFam" id="3.50.50.60:FF:000159">
    <property type="entry name" value="Dimethylaniline monooxygenase [N-oxide-forming]"/>
    <property type="match status" value="1"/>
</dbReference>
<evidence type="ECO:0000256" key="11">
    <source>
        <dbReference type="ARBA" id="ARBA00023033"/>
    </source>
</evidence>
<dbReference type="GO" id="GO:0005789">
    <property type="term" value="C:endoplasmic reticulum membrane"/>
    <property type="evidence" value="ECO:0007669"/>
    <property type="project" value="UniProtKB-SubCell"/>
</dbReference>
<evidence type="ECO:0000256" key="5">
    <source>
        <dbReference type="ARBA" id="ARBA00022692"/>
    </source>
</evidence>
<evidence type="ECO:0000256" key="8">
    <source>
        <dbReference type="ARBA" id="ARBA00022857"/>
    </source>
</evidence>
<evidence type="ECO:0000256" key="20">
    <source>
        <dbReference type="SAM" id="Phobius"/>
    </source>
</evidence>
<protein>
    <recommendedName>
        <fullName evidence="19">Flavin-containing monooxygenase</fullName>
        <ecNumber evidence="19">1.-.-.-</ecNumber>
    </recommendedName>
</protein>
<dbReference type="AlphaFoldDB" id="A0A3Q2YAP0"/>
<comment type="catalytic activity">
    <reaction evidence="14">
        <text>hypotaurine + NADH + O2 + H(+) = taurine + NAD(+) + H2O</text>
        <dbReference type="Rhea" id="RHEA:74111"/>
        <dbReference type="ChEBI" id="CHEBI:15377"/>
        <dbReference type="ChEBI" id="CHEBI:15378"/>
        <dbReference type="ChEBI" id="CHEBI:15379"/>
        <dbReference type="ChEBI" id="CHEBI:57540"/>
        <dbReference type="ChEBI" id="CHEBI:57853"/>
        <dbReference type="ChEBI" id="CHEBI:57945"/>
        <dbReference type="ChEBI" id="CHEBI:507393"/>
        <dbReference type="EC" id="1.14.13.8"/>
    </reaction>
    <physiologicalReaction direction="left-to-right" evidence="14">
        <dbReference type="Rhea" id="RHEA:74112"/>
    </physiologicalReaction>
</comment>
<evidence type="ECO:0000256" key="9">
    <source>
        <dbReference type="ARBA" id="ARBA00022989"/>
    </source>
</evidence>
<accession>A0A3Q2YAP0</accession>
<evidence type="ECO:0000256" key="13">
    <source>
        <dbReference type="ARBA" id="ARBA00045957"/>
    </source>
</evidence>
<sequence length="513" mass="57102">MVQKVAVIGAGMSGLTSIKSCLEEGLEPTCFESGPDIGGLWRFKEEPEPGRANIVRNRTLVFKFNPNSSKFAFIFAYGCLKTAVVSIRQTADYADTGQWVVETEGRDGRQESEIFDAVMVCAGLFNTPNLPLKDFPGIESFTGKYFHSREYQNAEDMRGKRVVVIGIGSSGGDIAVEISQVAKQVYLCSRSGAWVVSRVGPRGLPVDMMYSSRMDQMLKSLFPSQSSRTIEKMLNNVFDHELYGLKPQHRYQCQKNTVVSDALPARIISGRIQLKKNIKEFRGSTLVFDDGSAVDQVDVVVFATGYKYSFPFLPPNLQEMSGYHLCLYKHVFPPRLSKPTLAMVGLIFGQGSQSPLAEMQARWATRVFKGKTPKSATLTGTMHQRYKKNSKDHCPLPPLSLKRGFYMSYLDSVASQIGVKPNMALLLLKDPRLAFQVLFGPFTSYQYRLSGPGRWAGARQAIFSQWDRVVRPFNKKVDPKALKIRMVPKAPSSVVGMVLFSSAALLCGSFYNT</sequence>
<keyword evidence="6 18" id="KW-0256">Endoplasmic reticulum</keyword>
<evidence type="ECO:0000256" key="19">
    <source>
        <dbReference type="RuleBase" id="RU361177"/>
    </source>
</evidence>
<comment type="catalytic activity">
    <reaction evidence="16">
        <text>trimethylamine + NADPH + O2 = trimethylamine N-oxide + NADP(+) + H2O</text>
        <dbReference type="Rhea" id="RHEA:31979"/>
        <dbReference type="ChEBI" id="CHEBI:15377"/>
        <dbReference type="ChEBI" id="CHEBI:15379"/>
        <dbReference type="ChEBI" id="CHEBI:15724"/>
        <dbReference type="ChEBI" id="CHEBI:57783"/>
        <dbReference type="ChEBI" id="CHEBI:58349"/>
        <dbReference type="ChEBI" id="CHEBI:58389"/>
        <dbReference type="EC" id="1.14.13.148"/>
    </reaction>
    <physiologicalReaction direction="left-to-right" evidence="16">
        <dbReference type="Rhea" id="RHEA:31980"/>
    </physiologicalReaction>
</comment>
<comment type="catalytic activity">
    <reaction evidence="17">
        <text>N,N-dimethylaniline + NADPH + O2 + H(+) = N,N-dimethylaniline N-oxide + NADP(+) + H2O</text>
        <dbReference type="Rhea" id="RHEA:24468"/>
        <dbReference type="ChEBI" id="CHEBI:15377"/>
        <dbReference type="ChEBI" id="CHEBI:15378"/>
        <dbReference type="ChEBI" id="CHEBI:15379"/>
        <dbReference type="ChEBI" id="CHEBI:16269"/>
        <dbReference type="ChEBI" id="CHEBI:17735"/>
        <dbReference type="ChEBI" id="CHEBI:57783"/>
        <dbReference type="ChEBI" id="CHEBI:58349"/>
        <dbReference type="EC" id="1.14.13.8"/>
    </reaction>
    <physiologicalReaction direction="left-to-right" evidence="17">
        <dbReference type="Rhea" id="RHEA:24469"/>
    </physiologicalReaction>
</comment>
<dbReference type="GeneTree" id="ENSGT00940000160836"/>
<keyword evidence="5 20" id="KW-0812">Transmembrane</keyword>
<dbReference type="Ensembl" id="ENSHCOT00000021807.1">
    <property type="protein sequence ID" value="ENSHCOP00000014253.1"/>
    <property type="gene ID" value="ENSHCOG00000017816.1"/>
</dbReference>
<dbReference type="GO" id="GO:0034899">
    <property type="term" value="F:trimethylamine monooxygenase activity"/>
    <property type="evidence" value="ECO:0007669"/>
    <property type="project" value="UniProtKB-EC"/>
</dbReference>
<dbReference type="GO" id="GO:0050660">
    <property type="term" value="F:flavin adenine dinucleotide binding"/>
    <property type="evidence" value="ECO:0007669"/>
    <property type="project" value="InterPro"/>
</dbReference>
<keyword evidence="7 18" id="KW-0274">FAD</keyword>
<evidence type="ECO:0000256" key="17">
    <source>
        <dbReference type="ARBA" id="ARBA00049443"/>
    </source>
</evidence>
<dbReference type="Proteomes" id="UP000264820">
    <property type="component" value="Unplaced"/>
</dbReference>
<dbReference type="InterPro" id="IPR000960">
    <property type="entry name" value="Flavin_mOase"/>
</dbReference>